<keyword evidence="3" id="KW-0479">Metal-binding</keyword>
<keyword evidence="5" id="KW-0560">Oxidoreductase</keyword>
<dbReference type="AlphaFoldDB" id="A0A7W3N0Q4"/>
<dbReference type="PANTHER" id="PTHR43779">
    <property type="entry name" value="DIOXYGENASE RV0097-RELATED"/>
    <property type="match status" value="1"/>
</dbReference>
<dbReference type="RefSeq" id="WP_182706590.1">
    <property type="nucleotide sequence ID" value="NZ_JACJII010000001.1"/>
</dbReference>
<evidence type="ECO:0000313" key="9">
    <source>
        <dbReference type="Proteomes" id="UP000539313"/>
    </source>
</evidence>
<dbReference type="InterPro" id="IPR051178">
    <property type="entry name" value="TfdA_dioxygenase"/>
</dbReference>
<evidence type="ECO:0000256" key="5">
    <source>
        <dbReference type="ARBA" id="ARBA00023002"/>
    </source>
</evidence>
<proteinExistence type="inferred from homology"/>
<dbReference type="EMBL" id="JACJII010000001">
    <property type="protein sequence ID" value="MBA9005391.1"/>
    <property type="molecule type" value="Genomic_DNA"/>
</dbReference>
<evidence type="ECO:0000256" key="1">
    <source>
        <dbReference type="ARBA" id="ARBA00001954"/>
    </source>
</evidence>
<evidence type="ECO:0000256" key="4">
    <source>
        <dbReference type="ARBA" id="ARBA00022964"/>
    </source>
</evidence>
<protein>
    <submittedName>
        <fullName evidence="8">Alpha-ketoglutarate-dependent taurine dioxygenase</fullName>
    </submittedName>
</protein>
<keyword evidence="6" id="KW-0408">Iron</keyword>
<sequence>MMETVALSPHPGAEVRGLRPEDLLDDAVVARCLEALKWRGVPLVHGLHLDDEAQPAFSRRLDELQDWATRERFRYAHDWTVGDVVIWDNTGMPHRALPYEETSERTLHRTTVKGGEAWS</sequence>
<dbReference type="Proteomes" id="UP000539313">
    <property type="component" value="Unassembled WGS sequence"/>
</dbReference>
<evidence type="ECO:0000313" key="8">
    <source>
        <dbReference type="EMBL" id="MBA9005391.1"/>
    </source>
</evidence>
<evidence type="ECO:0000256" key="2">
    <source>
        <dbReference type="ARBA" id="ARBA00005896"/>
    </source>
</evidence>
<comment type="cofactor">
    <cofactor evidence="1">
        <name>Fe(2+)</name>
        <dbReference type="ChEBI" id="CHEBI:29033"/>
    </cofactor>
</comment>
<feature type="domain" description="TauD/TfdA-like" evidence="7">
    <location>
        <begin position="61"/>
        <end position="111"/>
    </location>
</feature>
<gene>
    <name evidence="8" type="ORF">HNR21_004273</name>
</gene>
<keyword evidence="9" id="KW-1185">Reference proteome</keyword>
<reference evidence="8 9" key="1">
    <citation type="submission" date="2020-08" db="EMBL/GenBank/DDBJ databases">
        <title>Sequencing the genomes of 1000 actinobacteria strains.</title>
        <authorList>
            <person name="Klenk H.-P."/>
        </authorList>
    </citation>
    <scope>NUCLEOTIDE SEQUENCE [LARGE SCALE GENOMIC DNA]</scope>
    <source>
        <strain evidence="8 9">DSM 45823</strain>
    </source>
</reference>
<dbReference type="InterPro" id="IPR003819">
    <property type="entry name" value="TauD/TfdA-like"/>
</dbReference>
<name>A0A7W3N0Q4_9ACTN</name>
<dbReference type="InterPro" id="IPR042098">
    <property type="entry name" value="TauD-like_sf"/>
</dbReference>
<dbReference type="Pfam" id="PF02668">
    <property type="entry name" value="TauD"/>
    <property type="match status" value="1"/>
</dbReference>
<comment type="caution">
    <text evidence="8">The sequence shown here is derived from an EMBL/GenBank/DDBJ whole genome shotgun (WGS) entry which is preliminary data.</text>
</comment>
<evidence type="ECO:0000256" key="3">
    <source>
        <dbReference type="ARBA" id="ARBA00022723"/>
    </source>
</evidence>
<accession>A0A7W3N0Q4</accession>
<keyword evidence="4 8" id="KW-0223">Dioxygenase</keyword>
<dbReference type="SUPFAM" id="SSF51197">
    <property type="entry name" value="Clavaminate synthase-like"/>
    <property type="match status" value="2"/>
</dbReference>
<dbReference type="GO" id="GO:0046872">
    <property type="term" value="F:metal ion binding"/>
    <property type="evidence" value="ECO:0007669"/>
    <property type="project" value="UniProtKB-KW"/>
</dbReference>
<dbReference type="PANTHER" id="PTHR43779:SF3">
    <property type="entry name" value="(3R)-3-[(CARBOXYMETHYL)AMINO]FATTY ACID OXYGENASE_DECARBOXYLASE"/>
    <property type="match status" value="1"/>
</dbReference>
<comment type="similarity">
    <text evidence="2">Belongs to the TfdA dioxygenase family.</text>
</comment>
<organism evidence="8 9">
    <name type="scientific">Thermomonospora cellulosilytica</name>
    <dbReference type="NCBI Taxonomy" id="1411118"/>
    <lineage>
        <taxon>Bacteria</taxon>
        <taxon>Bacillati</taxon>
        <taxon>Actinomycetota</taxon>
        <taxon>Actinomycetes</taxon>
        <taxon>Streptosporangiales</taxon>
        <taxon>Thermomonosporaceae</taxon>
        <taxon>Thermomonospora</taxon>
    </lineage>
</organism>
<evidence type="ECO:0000256" key="6">
    <source>
        <dbReference type="ARBA" id="ARBA00023004"/>
    </source>
</evidence>
<dbReference type="Gene3D" id="3.60.130.10">
    <property type="entry name" value="Clavaminate synthase-like"/>
    <property type="match status" value="2"/>
</dbReference>
<evidence type="ECO:0000259" key="7">
    <source>
        <dbReference type="Pfam" id="PF02668"/>
    </source>
</evidence>
<dbReference type="GO" id="GO:0051213">
    <property type="term" value="F:dioxygenase activity"/>
    <property type="evidence" value="ECO:0007669"/>
    <property type="project" value="UniProtKB-KW"/>
</dbReference>